<evidence type="ECO:0000259" key="7">
    <source>
        <dbReference type="Pfam" id="PF20684"/>
    </source>
</evidence>
<reference evidence="8" key="2">
    <citation type="submission" date="2023-06" db="EMBL/GenBank/DDBJ databases">
        <authorList>
            <consortium name="Lawrence Berkeley National Laboratory"/>
            <person name="Haridas S."/>
            <person name="Hensen N."/>
            <person name="Bonometti L."/>
            <person name="Westerberg I."/>
            <person name="Brannstrom I.O."/>
            <person name="Guillou S."/>
            <person name="Cros-Aarteil S."/>
            <person name="Calhoun S."/>
            <person name="Kuo A."/>
            <person name="Mondo S."/>
            <person name="Pangilinan J."/>
            <person name="Riley R."/>
            <person name="Labutti K."/>
            <person name="Andreopoulos B."/>
            <person name="Lipzen A."/>
            <person name="Chen C."/>
            <person name="Yanf M."/>
            <person name="Daum C."/>
            <person name="Ng V."/>
            <person name="Clum A."/>
            <person name="Steindorff A."/>
            <person name="Ohm R."/>
            <person name="Martin F."/>
            <person name="Silar P."/>
            <person name="Natvig D."/>
            <person name="Lalanne C."/>
            <person name="Gautier V."/>
            <person name="Ament-Velasquez S.L."/>
            <person name="Kruys A."/>
            <person name="Hutchinson M.I."/>
            <person name="Powell A.J."/>
            <person name="Barry K."/>
            <person name="Miller A.N."/>
            <person name="Grigoriev I.V."/>
            <person name="Debuchy R."/>
            <person name="Gladieux P."/>
            <person name="Thoren M.H."/>
            <person name="Johannesson H."/>
        </authorList>
    </citation>
    <scope>NUCLEOTIDE SEQUENCE</scope>
    <source>
        <strain evidence="8">CBS 955.72</strain>
    </source>
</reference>
<dbReference type="Proteomes" id="UP001275084">
    <property type="component" value="Unassembled WGS sequence"/>
</dbReference>
<evidence type="ECO:0000256" key="6">
    <source>
        <dbReference type="SAM" id="Phobius"/>
    </source>
</evidence>
<evidence type="ECO:0000256" key="5">
    <source>
        <dbReference type="ARBA" id="ARBA00038359"/>
    </source>
</evidence>
<feature type="transmembrane region" description="Helical" evidence="6">
    <location>
        <begin position="45"/>
        <end position="65"/>
    </location>
</feature>
<dbReference type="Pfam" id="PF20684">
    <property type="entry name" value="Fung_rhodopsin"/>
    <property type="match status" value="1"/>
</dbReference>
<evidence type="ECO:0000313" key="8">
    <source>
        <dbReference type="EMBL" id="KAK3356849.1"/>
    </source>
</evidence>
<dbReference type="PANTHER" id="PTHR33048:SF110">
    <property type="entry name" value="UBID FAMILY DECARBOXYLASE"/>
    <property type="match status" value="1"/>
</dbReference>
<proteinExistence type="inferred from homology"/>
<accession>A0AAJ0MFL0</accession>
<dbReference type="EMBL" id="JAUIQD010000003">
    <property type="protein sequence ID" value="KAK3356849.1"/>
    <property type="molecule type" value="Genomic_DNA"/>
</dbReference>
<feature type="transmembrane region" description="Helical" evidence="6">
    <location>
        <begin position="130"/>
        <end position="154"/>
    </location>
</feature>
<comment type="similarity">
    <text evidence="5">Belongs to the SAT4 family.</text>
</comment>
<name>A0AAJ0MFL0_9PEZI</name>
<evidence type="ECO:0000256" key="1">
    <source>
        <dbReference type="ARBA" id="ARBA00004141"/>
    </source>
</evidence>
<evidence type="ECO:0000256" key="4">
    <source>
        <dbReference type="ARBA" id="ARBA00023136"/>
    </source>
</evidence>
<dbReference type="PROSITE" id="PS51257">
    <property type="entry name" value="PROKAR_LIPOPROTEIN"/>
    <property type="match status" value="1"/>
</dbReference>
<feature type="transmembrane region" description="Helical" evidence="6">
    <location>
        <begin position="6"/>
        <end position="25"/>
    </location>
</feature>
<comment type="subcellular location">
    <subcellularLocation>
        <location evidence="1">Membrane</location>
        <topology evidence="1">Multi-pass membrane protein</topology>
    </subcellularLocation>
</comment>
<feature type="transmembrane region" description="Helical" evidence="6">
    <location>
        <begin position="94"/>
        <end position="118"/>
    </location>
</feature>
<feature type="domain" description="Rhodopsin" evidence="7">
    <location>
        <begin position="26"/>
        <end position="269"/>
    </location>
</feature>
<keyword evidence="2 6" id="KW-0812">Transmembrane</keyword>
<evidence type="ECO:0000313" key="9">
    <source>
        <dbReference type="Proteomes" id="UP001275084"/>
    </source>
</evidence>
<reference evidence="8" key="1">
    <citation type="journal article" date="2023" name="Mol. Phylogenet. Evol.">
        <title>Genome-scale phylogeny and comparative genomics of the fungal order Sordariales.</title>
        <authorList>
            <person name="Hensen N."/>
            <person name="Bonometti L."/>
            <person name="Westerberg I."/>
            <person name="Brannstrom I.O."/>
            <person name="Guillou S."/>
            <person name="Cros-Aarteil S."/>
            <person name="Calhoun S."/>
            <person name="Haridas S."/>
            <person name="Kuo A."/>
            <person name="Mondo S."/>
            <person name="Pangilinan J."/>
            <person name="Riley R."/>
            <person name="LaButti K."/>
            <person name="Andreopoulos B."/>
            <person name="Lipzen A."/>
            <person name="Chen C."/>
            <person name="Yan M."/>
            <person name="Daum C."/>
            <person name="Ng V."/>
            <person name="Clum A."/>
            <person name="Steindorff A."/>
            <person name="Ohm R.A."/>
            <person name="Martin F."/>
            <person name="Silar P."/>
            <person name="Natvig D.O."/>
            <person name="Lalanne C."/>
            <person name="Gautier V."/>
            <person name="Ament-Velasquez S.L."/>
            <person name="Kruys A."/>
            <person name="Hutchinson M.I."/>
            <person name="Powell A.J."/>
            <person name="Barry K."/>
            <person name="Miller A.N."/>
            <person name="Grigoriev I.V."/>
            <person name="Debuchy R."/>
            <person name="Gladieux P."/>
            <person name="Hiltunen Thoren M."/>
            <person name="Johannesson H."/>
        </authorList>
    </citation>
    <scope>NUCLEOTIDE SEQUENCE</scope>
    <source>
        <strain evidence="8">CBS 955.72</strain>
    </source>
</reference>
<dbReference type="AlphaFoldDB" id="A0AAJ0MFL0"/>
<feature type="transmembrane region" description="Helical" evidence="6">
    <location>
        <begin position="212"/>
        <end position="233"/>
    </location>
</feature>
<evidence type="ECO:0000256" key="2">
    <source>
        <dbReference type="ARBA" id="ARBA00022692"/>
    </source>
</evidence>
<dbReference type="InterPro" id="IPR049326">
    <property type="entry name" value="Rhodopsin_dom_fungi"/>
</dbReference>
<feature type="transmembrane region" description="Helical" evidence="6">
    <location>
        <begin position="245"/>
        <end position="267"/>
    </location>
</feature>
<organism evidence="8 9">
    <name type="scientific">Lasiosphaeria hispida</name>
    <dbReference type="NCBI Taxonomy" id="260671"/>
    <lineage>
        <taxon>Eukaryota</taxon>
        <taxon>Fungi</taxon>
        <taxon>Dikarya</taxon>
        <taxon>Ascomycota</taxon>
        <taxon>Pezizomycotina</taxon>
        <taxon>Sordariomycetes</taxon>
        <taxon>Sordariomycetidae</taxon>
        <taxon>Sordariales</taxon>
        <taxon>Lasiosphaeriaceae</taxon>
        <taxon>Lasiosphaeria</taxon>
    </lineage>
</organism>
<keyword evidence="3 6" id="KW-1133">Transmembrane helix</keyword>
<sequence length="401" mass="44738">MDDYVRNIAIESWTLYAIGVVLIACRITSRSMKLGSFRNLQVEDWLMLIAGATFTGFTVTVNEVAKSGSNYLAPEVTAALTPDGVATAIYGSKMVLVMEMCTLTTVWLVKACLLFLYYRLTKEAFEKQKLAVKIIAAFCLIGYVLVVVLCLTYWCQPIDQYWAVPVVNSECATYYNHMKFATSFNVSSDLLLLLIPLPIIIRTRLPVKRKMILCLVLGLGIFNIIAAVLNRYYNFSNPNDIGYTYWYVGEVAISIFVGNIPLCWPLIRRVFHADTWSDTKDLKIPGVGKTPPATRKPPRKGLYSSLWLTTIRQTEWDKMDDADDQRGRKHYDVETATEIRMPSQGSEIELTPAWQHRANTTAVNDVAIGVGTGADTGSITDEADGDGHGVMVVKTVRVSRG</sequence>
<evidence type="ECO:0000256" key="3">
    <source>
        <dbReference type="ARBA" id="ARBA00022989"/>
    </source>
</evidence>
<protein>
    <recommendedName>
        <fullName evidence="7">Rhodopsin domain-containing protein</fullName>
    </recommendedName>
</protein>
<keyword evidence="4 6" id="KW-0472">Membrane</keyword>
<dbReference type="PANTHER" id="PTHR33048">
    <property type="entry name" value="PTH11-LIKE INTEGRAL MEMBRANE PROTEIN (AFU_ORTHOLOGUE AFUA_5G11245)"/>
    <property type="match status" value="1"/>
</dbReference>
<dbReference type="InterPro" id="IPR052337">
    <property type="entry name" value="SAT4-like"/>
</dbReference>
<gene>
    <name evidence="8" type="ORF">B0T25DRAFT_140414</name>
</gene>
<comment type="caution">
    <text evidence="8">The sequence shown here is derived from an EMBL/GenBank/DDBJ whole genome shotgun (WGS) entry which is preliminary data.</text>
</comment>
<feature type="transmembrane region" description="Helical" evidence="6">
    <location>
        <begin position="180"/>
        <end position="200"/>
    </location>
</feature>
<keyword evidence="9" id="KW-1185">Reference proteome</keyword>
<dbReference type="GO" id="GO:0016020">
    <property type="term" value="C:membrane"/>
    <property type="evidence" value="ECO:0007669"/>
    <property type="project" value="UniProtKB-SubCell"/>
</dbReference>